<keyword evidence="3" id="KW-1185">Reference proteome</keyword>
<dbReference type="InParanoid" id="S8DHQ0"/>
<dbReference type="OrthoDB" id="2757602at2759"/>
<evidence type="ECO:0000256" key="1">
    <source>
        <dbReference type="SAM" id="MobiDB-lite"/>
    </source>
</evidence>
<feature type="compositionally biased region" description="Polar residues" evidence="1">
    <location>
        <begin position="358"/>
        <end position="369"/>
    </location>
</feature>
<accession>S8DHQ0</accession>
<dbReference type="AlphaFoldDB" id="S8DHQ0"/>
<feature type="compositionally biased region" description="Low complexity" evidence="1">
    <location>
        <begin position="132"/>
        <end position="145"/>
    </location>
</feature>
<protein>
    <submittedName>
        <fullName evidence="2">Uncharacterized protein</fullName>
    </submittedName>
</protein>
<feature type="region of interest" description="Disordered" evidence="1">
    <location>
        <begin position="357"/>
        <end position="381"/>
    </location>
</feature>
<reference evidence="2 3" key="1">
    <citation type="journal article" date="2012" name="Science">
        <title>The Paleozoic origin of enzymatic lignin decomposition reconstructed from 31 fungal genomes.</title>
        <authorList>
            <person name="Floudas D."/>
            <person name="Binder M."/>
            <person name="Riley R."/>
            <person name="Barry K."/>
            <person name="Blanchette R.A."/>
            <person name="Henrissat B."/>
            <person name="Martinez A.T."/>
            <person name="Otillar R."/>
            <person name="Spatafora J.W."/>
            <person name="Yadav J.S."/>
            <person name="Aerts A."/>
            <person name="Benoit I."/>
            <person name="Boyd A."/>
            <person name="Carlson A."/>
            <person name="Copeland A."/>
            <person name="Coutinho P.M."/>
            <person name="de Vries R.P."/>
            <person name="Ferreira P."/>
            <person name="Findley K."/>
            <person name="Foster B."/>
            <person name="Gaskell J."/>
            <person name="Glotzer D."/>
            <person name="Gorecki P."/>
            <person name="Heitman J."/>
            <person name="Hesse C."/>
            <person name="Hori C."/>
            <person name="Igarashi K."/>
            <person name="Jurgens J.A."/>
            <person name="Kallen N."/>
            <person name="Kersten P."/>
            <person name="Kohler A."/>
            <person name="Kuees U."/>
            <person name="Kumar T.K.A."/>
            <person name="Kuo A."/>
            <person name="LaButti K."/>
            <person name="Larrondo L.F."/>
            <person name="Lindquist E."/>
            <person name="Ling A."/>
            <person name="Lombard V."/>
            <person name="Lucas S."/>
            <person name="Lundell T."/>
            <person name="Martin R."/>
            <person name="McLaughlin D.J."/>
            <person name="Morgenstern I."/>
            <person name="Morin E."/>
            <person name="Murat C."/>
            <person name="Nagy L.G."/>
            <person name="Nolan M."/>
            <person name="Ohm R.A."/>
            <person name="Patyshakuliyeva A."/>
            <person name="Rokas A."/>
            <person name="Ruiz-Duenas F.J."/>
            <person name="Sabat G."/>
            <person name="Salamov A."/>
            <person name="Samejima M."/>
            <person name="Schmutz J."/>
            <person name="Slot J.C."/>
            <person name="St John F."/>
            <person name="Stenlid J."/>
            <person name="Sun H."/>
            <person name="Sun S."/>
            <person name="Syed K."/>
            <person name="Tsang A."/>
            <person name="Wiebenga A."/>
            <person name="Young D."/>
            <person name="Pisabarro A."/>
            <person name="Eastwood D.C."/>
            <person name="Martin F."/>
            <person name="Cullen D."/>
            <person name="Grigoriev I.V."/>
            <person name="Hibbett D.S."/>
        </authorList>
    </citation>
    <scope>NUCLEOTIDE SEQUENCE</scope>
    <source>
        <strain evidence="3">FP-58527</strain>
    </source>
</reference>
<evidence type="ECO:0000313" key="3">
    <source>
        <dbReference type="Proteomes" id="UP000015241"/>
    </source>
</evidence>
<gene>
    <name evidence="2" type="ORF">FOMPIDRAFT_1056285</name>
</gene>
<feature type="region of interest" description="Disordered" evidence="1">
    <location>
        <begin position="131"/>
        <end position="168"/>
    </location>
</feature>
<evidence type="ECO:0000313" key="2">
    <source>
        <dbReference type="EMBL" id="EPS93091.1"/>
    </source>
</evidence>
<proteinExistence type="predicted"/>
<dbReference type="Proteomes" id="UP000015241">
    <property type="component" value="Unassembled WGS sequence"/>
</dbReference>
<sequence>MESLTGPIDKTRLKNDLVLIAQALGLQPKGNKDVLIGRITDHLKTHPDLVLDPRFQGLFTYRPDKAVISYGRVETKAQGKTSADKAKEDMVAGKEADGRASGAAKRLQDLQFPADPPPQFARLQSGTLGSLGSAVVSRSTRSSTGPEPDKESSLSPMSSPCLEDDSKVDSTVGPAVAQLLVMPRTPPQSYTLLPSTPPRVQATGLAEKNSLEPEEVVVAFHQISGDATQNVLEVCVKESRDVSINRRTAPDGSTTYTARLSELLPVAMYESSPIKARGGRLYRPGFSTDSSKVSLGDVETVLAGNSSQFRIDRVNQYKLQRTADGESFLCNVYFEQQPVASAKESGLRSMKVEENHKTMTSTKPVSSGATGVVTPAPRASTVDGQSSQAAFLEFLRKLLDGPASRGPCANNMKVVLTRRLALLHAVDKLQKLGWEQSTGGYKVPEDYGGGFAGQKFTKVIVEKALHMTHASTCEDAAILSKKVMKLPRMQAWSSDPDGKYASVLGEMTIPEFKAWKDKALKKSEDTGRDEAKDMRGKKRTEQSASLDDEPGPLSGSRLAKRSRSSYVDVDSSDLD</sequence>
<dbReference type="eggNOG" id="ENOG502T2F0">
    <property type="taxonomic scope" value="Eukaryota"/>
</dbReference>
<feature type="region of interest" description="Disordered" evidence="1">
    <location>
        <begin position="520"/>
        <end position="575"/>
    </location>
</feature>
<dbReference type="EMBL" id="KE504300">
    <property type="protein sequence ID" value="EPS93091.1"/>
    <property type="molecule type" value="Genomic_DNA"/>
</dbReference>
<name>S8DHQ0_FOMSC</name>
<feature type="compositionally biased region" description="Basic and acidic residues" evidence="1">
    <location>
        <begin position="520"/>
        <end position="534"/>
    </location>
</feature>
<dbReference type="HOGENOM" id="CLU_036831_0_0_1"/>
<organism evidence="2 3">
    <name type="scientific">Fomitopsis schrenkii</name>
    <name type="common">Brown rot fungus</name>
    <dbReference type="NCBI Taxonomy" id="2126942"/>
    <lineage>
        <taxon>Eukaryota</taxon>
        <taxon>Fungi</taxon>
        <taxon>Dikarya</taxon>
        <taxon>Basidiomycota</taxon>
        <taxon>Agaricomycotina</taxon>
        <taxon>Agaricomycetes</taxon>
        <taxon>Polyporales</taxon>
        <taxon>Fomitopsis</taxon>
    </lineage>
</organism>